<dbReference type="Gene3D" id="1.10.260.40">
    <property type="entry name" value="lambda repressor-like DNA-binding domains"/>
    <property type="match status" value="1"/>
</dbReference>
<organism evidence="4 5">
    <name type="scientific">Holdemania filiformis DSM 12042</name>
    <dbReference type="NCBI Taxonomy" id="545696"/>
    <lineage>
        <taxon>Bacteria</taxon>
        <taxon>Bacillati</taxon>
        <taxon>Bacillota</taxon>
        <taxon>Erysipelotrichia</taxon>
        <taxon>Erysipelotrichales</taxon>
        <taxon>Erysipelotrichaceae</taxon>
        <taxon>Holdemania</taxon>
    </lineage>
</organism>
<dbReference type="AlphaFoldDB" id="B9YAR3"/>
<dbReference type="SUPFAM" id="SSF47413">
    <property type="entry name" value="lambda repressor-like DNA-binding domains"/>
    <property type="match status" value="1"/>
</dbReference>
<dbReference type="STRING" id="545696.HOLDEFILI_02920"/>
<dbReference type="PROSITE" id="PS50943">
    <property type="entry name" value="HTH_CROC1"/>
    <property type="match status" value="1"/>
</dbReference>
<dbReference type="InterPro" id="IPR001387">
    <property type="entry name" value="Cro/C1-type_HTH"/>
</dbReference>
<dbReference type="HOGENOM" id="CLU_1538014_0_0_9"/>
<dbReference type="OrthoDB" id="72638at2"/>
<evidence type="ECO:0000313" key="5">
    <source>
        <dbReference type="Proteomes" id="UP000005950"/>
    </source>
</evidence>
<dbReference type="SMART" id="SM00530">
    <property type="entry name" value="HTH_XRE"/>
    <property type="match status" value="1"/>
</dbReference>
<comment type="caution">
    <text evidence="4">The sequence shown here is derived from an EMBL/GenBank/DDBJ whole genome shotgun (WGS) entry which is preliminary data.</text>
</comment>
<dbReference type="GO" id="GO:0003677">
    <property type="term" value="F:DNA binding"/>
    <property type="evidence" value="ECO:0007669"/>
    <property type="project" value="UniProtKB-KW"/>
</dbReference>
<gene>
    <name evidence="4" type="ORF">HOLDEFILI_02920</name>
</gene>
<protein>
    <submittedName>
        <fullName evidence="4">DNA-binding helix-turn-helix protein</fullName>
    </submittedName>
</protein>
<accession>B9YAR3</accession>
<reference evidence="4 5" key="1">
    <citation type="submission" date="2008-12" db="EMBL/GenBank/DDBJ databases">
        <authorList>
            <person name="Fulton L."/>
            <person name="Clifton S."/>
            <person name="Fulton B."/>
            <person name="Xu J."/>
            <person name="Minx P."/>
            <person name="Pepin K.H."/>
            <person name="Johnson M."/>
            <person name="Bhonagiri V."/>
            <person name="Nash W.E."/>
            <person name="Mardis E.R."/>
            <person name="Wilson R.K."/>
        </authorList>
    </citation>
    <scope>NUCLEOTIDE SEQUENCE [LARGE SCALE GENOMIC DNA]</scope>
    <source>
        <strain evidence="4 5">DSM 12042</strain>
    </source>
</reference>
<dbReference type="CDD" id="cd00093">
    <property type="entry name" value="HTH_XRE"/>
    <property type="match status" value="1"/>
</dbReference>
<dbReference type="PANTHER" id="PTHR46797:SF24">
    <property type="entry name" value="DNA-BINDING PHAGE PROTEIN"/>
    <property type="match status" value="1"/>
</dbReference>
<evidence type="ECO:0000259" key="3">
    <source>
        <dbReference type="PROSITE" id="PS50943"/>
    </source>
</evidence>
<feature type="compositionally biased region" description="Basic and acidic residues" evidence="2">
    <location>
        <begin position="157"/>
        <end position="174"/>
    </location>
</feature>
<dbReference type="Proteomes" id="UP000005950">
    <property type="component" value="Unassembled WGS sequence"/>
</dbReference>
<dbReference type="eggNOG" id="COG1476">
    <property type="taxonomic scope" value="Bacteria"/>
</dbReference>
<dbReference type="PANTHER" id="PTHR46797">
    <property type="entry name" value="HTH-TYPE TRANSCRIPTIONAL REGULATOR"/>
    <property type="match status" value="1"/>
</dbReference>
<reference evidence="4 5" key="2">
    <citation type="submission" date="2009-02" db="EMBL/GenBank/DDBJ databases">
        <title>Draft genome sequence of Holdemania filiformis DSM 12042.</title>
        <authorList>
            <person name="Sudarsanam P."/>
            <person name="Ley R."/>
            <person name="Guruge J."/>
            <person name="Turnbaugh P.J."/>
            <person name="Mahowald M."/>
            <person name="Liep D."/>
            <person name="Gordon J."/>
        </authorList>
    </citation>
    <scope>NUCLEOTIDE SEQUENCE [LARGE SCALE GENOMIC DNA]</scope>
    <source>
        <strain evidence="4 5">DSM 12042</strain>
    </source>
</reference>
<evidence type="ECO:0000256" key="1">
    <source>
        <dbReference type="ARBA" id="ARBA00023125"/>
    </source>
</evidence>
<keyword evidence="1 4" id="KW-0238">DNA-binding</keyword>
<feature type="domain" description="HTH cro/C1-type" evidence="3">
    <location>
        <begin position="23"/>
        <end position="77"/>
    </location>
</feature>
<sequence>MIHIRNKEGRSGMKAKLSLGENLRLLREERGISQEALGQDLSLSDGAISRYENNAAEPDINTLFGMAEIFGVDFNYLLDYHGHVRKSQDIVLQNKDVELLTCFHQCSSGHQRVIRMLAKELARQDRLWPKLTELTSLETAGLVNEEKEAWVEPVPEVEVKKHPEPSRKKKKTDS</sequence>
<evidence type="ECO:0000313" key="4">
    <source>
        <dbReference type="EMBL" id="EEF66925.1"/>
    </source>
</evidence>
<dbReference type="Pfam" id="PF01381">
    <property type="entry name" value="HTH_3"/>
    <property type="match status" value="1"/>
</dbReference>
<dbReference type="GO" id="GO:0003700">
    <property type="term" value="F:DNA-binding transcription factor activity"/>
    <property type="evidence" value="ECO:0007669"/>
    <property type="project" value="TreeGrafter"/>
</dbReference>
<dbReference type="InterPro" id="IPR010982">
    <property type="entry name" value="Lambda_DNA-bd_dom_sf"/>
</dbReference>
<dbReference type="EMBL" id="ACCF01000186">
    <property type="protein sequence ID" value="EEF66925.1"/>
    <property type="molecule type" value="Genomic_DNA"/>
</dbReference>
<evidence type="ECO:0000256" key="2">
    <source>
        <dbReference type="SAM" id="MobiDB-lite"/>
    </source>
</evidence>
<dbReference type="InterPro" id="IPR050807">
    <property type="entry name" value="TransReg_Diox_bact_type"/>
</dbReference>
<name>B9YAR3_9FIRM</name>
<proteinExistence type="predicted"/>
<feature type="region of interest" description="Disordered" evidence="2">
    <location>
        <begin position="154"/>
        <end position="174"/>
    </location>
</feature>
<dbReference type="GO" id="GO:0005829">
    <property type="term" value="C:cytosol"/>
    <property type="evidence" value="ECO:0007669"/>
    <property type="project" value="TreeGrafter"/>
</dbReference>